<proteinExistence type="predicted"/>
<gene>
    <name evidence="1" type="ORF">E5344_05580</name>
</gene>
<reference evidence="1 2" key="1">
    <citation type="submission" date="2019-04" db="EMBL/GenBank/DDBJ databases">
        <title>Microbes associate with the intestines of laboratory mice.</title>
        <authorList>
            <person name="Navarre W."/>
            <person name="Wong E."/>
            <person name="Huang K."/>
            <person name="Tropini C."/>
            <person name="Ng K."/>
            <person name="Yu B."/>
        </authorList>
    </citation>
    <scope>NUCLEOTIDE SEQUENCE [LARGE SCALE GENOMIC DNA]</scope>
    <source>
        <strain evidence="1 2">NM46_B2-13</strain>
    </source>
</reference>
<evidence type="ECO:0000313" key="2">
    <source>
        <dbReference type="Proteomes" id="UP000309893"/>
    </source>
</evidence>
<dbReference type="EMBL" id="SRYO01000002">
    <property type="protein sequence ID" value="TGY38694.1"/>
    <property type="molecule type" value="Genomic_DNA"/>
</dbReference>
<comment type="caution">
    <text evidence="1">The sequence shown here is derived from an EMBL/GenBank/DDBJ whole genome shotgun (WGS) entry which is preliminary data.</text>
</comment>
<sequence length="206" mass="23181">MRAEAVDADIITAQDVRPRFRLYTFEGPAPTVTATDLWDCSVDAALGEAGRWDETRLWSLALVSARGPAAGLSWLSGYDYREPPNDRHRWAARRVMQDRYLSAQSRAGRPVVLPDGLRVVRMFLGWAESPLWESFTDNYPADPAALGLSPALAADLRAWNARWNAHDPEQAMPDEDAFLHEGRRLHRRVQSELAGIAEVRPEFDRG</sequence>
<name>A0A4S2DDG7_9MICO</name>
<accession>A0A4S2DDG7</accession>
<dbReference type="Proteomes" id="UP000309893">
    <property type="component" value="Unassembled WGS sequence"/>
</dbReference>
<evidence type="ECO:0000313" key="1">
    <source>
        <dbReference type="EMBL" id="TGY38694.1"/>
    </source>
</evidence>
<dbReference type="RefSeq" id="WP_051039457.1">
    <property type="nucleotide sequence ID" value="NZ_CP158846.1"/>
</dbReference>
<organism evidence="1 2">
    <name type="scientific">Microbacterium laevaniformans</name>
    <dbReference type="NCBI Taxonomy" id="36807"/>
    <lineage>
        <taxon>Bacteria</taxon>
        <taxon>Bacillati</taxon>
        <taxon>Actinomycetota</taxon>
        <taxon>Actinomycetes</taxon>
        <taxon>Micrococcales</taxon>
        <taxon>Microbacteriaceae</taxon>
        <taxon>Microbacterium</taxon>
    </lineage>
</organism>
<dbReference type="OrthoDB" id="4381340at2"/>
<dbReference type="AlphaFoldDB" id="A0A4S2DDG7"/>
<protein>
    <submittedName>
        <fullName evidence="1">Uncharacterized protein</fullName>
    </submittedName>
</protein>